<organism evidence="3 4">
    <name type="scientific">Rhodopirellula sallentina SM41</name>
    <dbReference type="NCBI Taxonomy" id="1263870"/>
    <lineage>
        <taxon>Bacteria</taxon>
        <taxon>Pseudomonadati</taxon>
        <taxon>Planctomycetota</taxon>
        <taxon>Planctomycetia</taxon>
        <taxon>Pirellulales</taxon>
        <taxon>Pirellulaceae</taxon>
        <taxon>Rhodopirellula</taxon>
    </lineage>
</organism>
<keyword evidence="2" id="KW-0732">Signal</keyword>
<name>M5U8A3_9BACT</name>
<feature type="chain" id="PRO_5004073007" evidence="2">
    <location>
        <begin position="25"/>
        <end position="174"/>
    </location>
</feature>
<feature type="signal peptide" evidence="2">
    <location>
        <begin position="1"/>
        <end position="24"/>
    </location>
</feature>
<sequence length="174" mass="18962">MIRLVSLLLIPLFVLGHALPHSHAGTGVVEPDGHSIRAHIHLAGGHHHGHDHANDDHDHADSIHADNDHADNDHDHSVHDHCNGESSDSSESKTQAPASVSVPMDHDSDAIYLADVDGAVSRTVATPRFDSVAQSWEPLVWWISLDKCVRGRYADPPDRYAGLTIYLLTASLRL</sequence>
<feature type="compositionally biased region" description="Basic and acidic residues" evidence="1">
    <location>
        <begin position="51"/>
        <end position="83"/>
    </location>
</feature>
<evidence type="ECO:0000313" key="4">
    <source>
        <dbReference type="Proteomes" id="UP000011885"/>
    </source>
</evidence>
<dbReference type="RefSeq" id="WP_008675129.1">
    <property type="nucleotide sequence ID" value="NZ_ANOH01000088.1"/>
</dbReference>
<evidence type="ECO:0000256" key="2">
    <source>
        <dbReference type="SAM" id="SignalP"/>
    </source>
</evidence>
<dbReference type="Proteomes" id="UP000011885">
    <property type="component" value="Unassembled WGS sequence"/>
</dbReference>
<evidence type="ECO:0000256" key="1">
    <source>
        <dbReference type="SAM" id="MobiDB-lite"/>
    </source>
</evidence>
<protein>
    <submittedName>
        <fullName evidence="3">Secreted protein</fullName>
    </submittedName>
</protein>
<dbReference type="OrthoDB" id="278458at2"/>
<proteinExistence type="predicted"/>
<comment type="caution">
    <text evidence="3">The sequence shown here is derived from an EMBL/GenBank/DDBJ whole genome shotgun (WGS) entry which is preliminary data.</text>
</comment>
<feature type="compositionally biased region" description="Polar residues" evidence="1">
    <location>
        <begin position="84"/>
        <end position="98"/>
    </location>
</feature>
<feature type="region of interest" description="Disordered" evidence="1">
    <location>
        <begin position="44"/>
        <end position="102"/>
    </location>
</feature>
<evidence type="ECO:0000313" key="3">
    <source>
        <dbReference type="EMBL" id="EMI57509.1"/>
    </source>
</evidence>
<dbReference type="EMBL" id="ANOH01000088">
    <property type="protein sequence ID" value="EMI57509.1"/>
    <property type="molecule type" value="Genomic_DNA"/>
</dbReference>
<reference evidence="3 4" key="1">
    <citation type="journal article" date="2013" name="Mar. Genomics">
        <title>Expression of sulfatases in Rhodopirellula baltica and the diversity of sulfatases in the genus Rhodopirellula.</title>
        <authorList>
            <person name="Wegner C.E."/>
            <person name="Richter-Heitmann T."/>
            <person name="Klindworth A."/>
            <person name="Klockow C."/>
            <person name="Richter M."/>
            <person name="Achstetter T."/>
            <person name="Glockner F.O."/>
            <person name="Harder J."/>
        </authorList>
    </citation>
    <scope>NUCLEOTIDE SEQUENCE [LARGE SCALE GENOMIC DNA]</scope>
    <source>
        <strain evidence="3 4">SM41</strain>
    </source>
</reference>
<dbReference type="AlphaFoldDB" id="M5U8A3"/>
<accession>M5U8A3</accession>
<keyword evidence="4" id="KW-1185">Reference proteome</keyword>
<gene>
    <name evidence="3" type="ORF">RSSM_01053</name>
</gene>
<dbReference type="PATRIC" id="fig|1263870.3.peg.1143"/>